<accession>I3E6Z3</accession>
<dbReference type="GO" id="GO:0009055">
    <property type="term" value="F:electron transfer activity"/>
    <property type="evidence" value="ECO:0007669"/>
    <property type="project" value="TreeGrafter"/>
</dbReference>
<evidence type="ECO:0000313" key="3">
    <source>
        <dbReference type="Proteomes" id="UP000010523"/>
    </source>
</evidence>
<proteinExistence type="predicted"/>
<dbReference type="PANTHER" id="PTHR34386:SF1">
    <property type="entry name" value="GLUTAREDOXIN-LIKE PROTEIN NRDH"/>
    <property type="match status" value="1"/>
</dbReference>
<dbReference type="InterPro" id="IPR051548">
    <property type="entry name" value="Grx-like_ET"/>
</dbReference>
<dbReference type="RefSeq" id="WP_003351079.1">
    <property type="nucleotide sequence ID" value="NZ_AFEU01000001.1"/>
</dbReference>
<dbReference type="CDD" id="cd02976">
    <property type="entry name" value="NrdH"/>
    <property type="match status" value="1"/>
</dbReference>
<dbReference type="InterPro" id="IPR002109">
    <property type="entry name" value="Glutaredoxin"/>
</dbReference>
<gene>
    <name evidence="2" type="ORF">PB1_05020</name>
</gene>
<evidence type="ECO:0000313" key="2">
    <source>
        <dbReference type="EMBL" id="EIJ82264.1"/>
    </source>
</evidence>
<dbReference type="PATRIC" id="fig|997296.3.peg.1088"/>
<dbReference type="InterPro" id="IPR036249">
    <property type="entry name" value="Thioredoxin-like_sf"/>
</dbReference>
<protein>
    <submittedName>
        <fullName evidence="2">Glutaredoxin</fullName>
    </submittedName>
</protein>
<evidence type="ECO:0000259" key="1">
    <source>
        <dbReference type="Pfam" id="PF00462"/>
    </source>
</evidence>
<dbReference type="OrthoDB" id="2192230at2"/>
<dbReference type="Pfam" id="PF00462">
    <property type="entry name" value="Glutaredoxin"/>
    <property type="match status" value="1"/>
</dbReference>
<feature type="domain" description="Glutaredoxin" evidence="1">
    <location>
        <begin position="7"/>
        <end position="64"/>
    </location>
</feature>
<comment type="caution">
    <text evidence="2">The sequence shown here is derived from an EMBL/GenBank/DDBJ whole genome shotgun (WGS) entry which is preliminary data.</text>
</comment>
<dbReference type="PANTHER" id="PTHR34386">
    <property type="entry name" value="GLUTAREDOXIN"/>
    <property type="match status" value="1"/>
</dbReference>
<dbReference type="AlphaFoldDB" id="I3E6Z3"/>
<dbReference type="eggNOG" id="COG0695">
    <property type="taxonomic scope" value="Bacteria"/>
</dbReference>
<sequence length="92" mass="10802">MSKPLSVIVWSKEGCHYCDEIKQFLKEKQVDYQTVDVTNRDELRDILEIKYGIRHVPVVEIGQDNVYKGVTNVGTHFLEKELKNIYSEKLLF</sequence>
<dbReference type="Gene3D" id="3.40.30.10">
    <property type="entry name" value="Glutaredoxin"/>
    <property type="match status" value="1"/>
</dbReference>
<dbReference type="EMBL" id="AFEU01000001">
    <property type="protein sequence ID" value="EIJ82264.1"/>
    <property type="molecule type" value="Genomic_DNA"/>
</dbReference>
<dbReference type="PROSITE" id="PS51354">
    <property type="entry name" value="GLUTAREDOXIN_2"/>
    <property type="match status" value="1"/>
</dbReference>
<dbReference type="STRING" id="997296.PB1_05020"/>
<dbReference type="GO" id="GO:0045454">
    <property type="term" value="P:cell redox homeostasis"/>
    <property type="evidence" value="ECO:0007669"/>
    <property type="project" value="TreeGrafter"/>
</dbReference>
<organism evidence="2 3">
    <name type="scientific">Bacillus methanolicus PB1</name>
    <dbReference type="NCBI Taxonomy" id="997296"/>
    <lineage>
        <taxon>Bacteria</taxon>
        <taxon>Bacillati</taxon>
        <taxon>Bacillota</taxon>
        <taxon>Bacilli</taxon>
        <taxon>Bacillales</taxon>
        <taxon>Bacillaceae</taxon>
        <taxon>Bacillus</taxon>
    </lineage>
</organism>
<reference evidence="2 3" key="1">
    <citation type="journal article" date="2012" name="Appl. Environ. Microbiol.">
        <title>Genome Sequence of Thermotolerant Bacillus methanolicus: Features and Regulation Related to Methylotrophy and Production of L-Lysine and L-Glutamate from Methanol.</title>
        <authorList>
            <person name="Heggeset T.M."/>
            <person name="Krog A."/>
            <person name="Balzer S."/>
            <person name="Wentzel A."/>
            <person name="Ellingsen T.E."/>
            <person name="Brautaset T."/>
        </authorList>
    </citation>
    <scope>NUCLEOTIDE SEQUENCE [LARGE SCALE GENOMIC DNA]</scope>
    <source>
        <strain evidence="2 3">PB1</strain>
    </source>
</reference>
<keyword evidence="3" id="KW-1185">Reference proteome</keyword>
<dbReference type="SUPFAM" id="SSF52833">
    <property type="entry name" value="Thioredoxin-like"/>
    <property type="match status" value="1"/>
</dbReference>
<name>I3E6Z3_BACMT</name>
<dbReference type="Proteomes" id="UP000010523">
    <property type="component" value="Unassembled WGS sequence"/>
</dbReference>